<feature type="region of interest" description="Disordered" evidence="1">
    <location>
        <begin position="1"/>
        <end position="79"/>
    </location>
</feature>
<protein>
    <submittedName>
        <fullName evidence="2">Os10g0184225 protein</fullName>
    </submittedName>
</protein>
<feature type="compositionally biased region" description="Low complexity" evidence="1">
    <location>
        <begin position="46"/>
        <end position="62"/>
    </location>
</feature>
<feature type="compositionally biased region" description="Gly residues" evidence="1">
    <location>
        <begin position="24"/>
        <end position="35"/>
    </location>
</feature>
<dbReference type="Proteomes" id="UP000059680">
    <property type="component" value="Chromosome 10"/>
</dbReference>
<gene>
    <name evidence="2" type="ordered locus">Os10g0184225</name>
    <name evidence="2" type="ORF">OSNPB_100184225</name>
</gene>
<reference evidence="2 3" key="2">
    <citation type="journal article" date="2013" name="Plant Cell Physiol.">
        <title>Rice Annotation Project Database (RAP-DB): an integrative and interactive database for rice genomics.</title>
        <authorList>
            <person name="Sakai H."/>
            <person name="Lee S.S."/>
            <person name="Tanaka T."/>
            <person name="Numa H."/>
            <person name="Kim J."/>
            <person name="Kawahara Y."/>
            <person name="Wakimoto H."/>
            <person name="Yang C.C."/>
            <person name="Iwamoto M."/>
            <person name="Abe T."/>
            <person name="Yamada Y."/>
            <person name="Muto A."/>
            <person name="Inokuchi H."/>
            <person name="Ikemura T."/>
            <person name="Matsumoto T."/>
            <person name="Sasaki T."/>
            <person name="Itoh T."/>
        </authorList>
    </citation>
    <scope>NUCLEOTIDE SEQUENCE [LARGE SCALE GENOMIC DNA]</scope>
    <source>
        <strain evidence="3">cv. Nipponbare</strain>
    </source>
</reference>
<dbReference type="EMBL" id="AP014966">
    <property type="protein sequence ID" value="BAT10147.1"/>
    <property type="molecule type" value="Genomic_DNA"/>
</dbReference>
<dbReference type="PaxDb" id="39947-A0A0P0XSN3"/>
<dbReference type="InParanoid" id="A0A0P0XSN3"/>
<reference evidence="2 3" key="3">
    <citation type="journal article" date="2013" name="Rice">
        <title>Improvement of the Oryza sativa Nipponbare reference genome using next generation sequence and optical map data.</title>
        <authorList>
            <person name="Kawahara Y."/>
            <person name="de la Bastide M."/>
            <person name="Hamilton J.P."/>
            <person name="Kanamori H."/>
            <person name="McCombie W.R."/>
            <person name="Ouyang S."/>
            <person name="Schwartz D.C."/>
            <person name="Tanaka T."/>
            <person name="Wu J."/>
            <person name="Zhou S."/>
            <person name="Childs K.L."/>
            <person name="Davidson R.M."/>
            <person name="Lin H."/>
            <person name="Quesada-Ocampo L."/>
            <person name="Vaillancourt B."/>
            <person name="Sakai H."/>
            <person name="Lee S.S."/>
            <person name="Kim J."/>
            <person name="Numa H."/>
            <person name="Itoh T."/>
            <person name="Buell C.R."/>
            <person name="Matsumoto T."/>
        </authorList>
    </citation>
    <scope>NUCLEOTIDE SEQUENCE [LARGE SCALE GENOMIC DNA]</scope>
    <source>
        <strain evidence="3">cv. Nipponbare</strain>
    </source>
</reference>
<accession>A0A0P0XSN3</accession>
<sequence>MGFFRNGAGGDYGKSDDDTLTMVEGGGGGGEGGAVLGPMRGAMTDSGSSAAALGRGGSASPAPVLVDYYGDNVDSSGLW</sequence>
<organism evidence="2 3">
    <name type="scientific">Oryza sativa subsp. japonica</name>
    <name type="common">Rice</name>
    <dbReference type="NCBI Taxonomy" id="39947"/>
    <lineage>
        <taxon>Eukaryota</taxon>
        <taxon>Viridiplantae</taxon>
        <taxon>Streptophyta</taxon>
        <taxon>Embryophyta</taxon>
        <taxon>Tracheophyta</taxon>
        <taxon>Spermatophyta</taxon>
        <taxon>Magnoliopsida</taxon>
        <taxon>Liliopsida</taxon>
        <taxon>Poales</taxon>
        <taxon>Poaceae</taxon>
        <taxon>BOP clade</taxon>
        <taxon>Oryzoideae</taxon>
        <taxon>Oryzeae</taxon>
        <taxon>Oryzinae</taxon>
        <taxon>Oryza</taxon>
        <taxon>Oryza sativa</taxon>
    </lineage>
</organism>
<keyword evidence="3" id="KW-1185">Reference proteome</keyword>
<evidence type="ECO:0000256" key="1">
    <source>
        <dbReference type="SAM" id="MobiDB-lite"/>
    </source>
</evidence>
<dbReference type="AlphaFoldDB" id="A0A0P0XSN3"/>
<proteinExistence type="predicted"/>
<reference evidence="3" key="1">
    <citation type="journal article" date="2005" name="Nature">
        <title>The map-based sequence of the rice genome.</title>
        <authorList>
            <consortium name="International rice genome sequencing project (IRGSP)"/>
            <person name="Matsumoto T."/>
            <person name="Wu J."/>
            <person name="Kanamori H."/>
            <person name="Katayose Y."/>
            <person name="Fujisawa M."/>
            <person name="Namiki N."/>
            <person name="Mizuno H."/>
            <person name="Yamamoto K."/>
            <person name="Antonio B.A."/>
            <person name="Baba T."/>
            <person name="Sakata K."/>
            <person name="Nagamura Y."/>
            <person name="Aoki H."/>
            <person name="Arikawa K."/>
            <person name="Arita K."/>
            <person name="Bito T."/>
            <person name="Chiden Y."/>
            <person name="Fujitsuka N."/>
            <person name="Fukunaka R."/>
            <person name="Hamada M."/>
            <person name="Harada C."/>
            <person name="Hayashi A."/>
            <person name="Hijishita S."/>
            <person name="Honda M."/>
            <person name="Hosokawa S."/>
            <person name="Ichikawa Y."/>
            <person name="Idonuma A."/>
            <person name="Iijima M."/>
            <person name="Ikeda M."/>
            <person name="Ikeno M."/>
            <person name="Ito K."/>
            <person name="Ito S."/>
            <person name="Ito T."/>
            <person name="Ito Y."/>
            <person name="Ito Y."/>
            <person name="Iwabuchi A."/>
            <person name="Kamiya K."/>
            <person name="Karasawa W."/>
            <person name="Kurita K."/>
            <person name="Katagiri S."/>
            <person name="Kikuta A."/>
            <person name="Kobayashi H."/>
            <person name="Kobayashi N."/>
            <person name="Machita K."/>
            <person name="Maehara T."/>
            <person name="Masukawa M."/>
            <person name="Mizubayashi T."/>
            <person name="Mukai Y."/>
            <person name="Nagasaki H."/>
            <person name="Nagata Y."/>
            <person name="Naito S."/>
            <person name="Nakashima M."/>
            <person name="Nakama Y."/>
            <person name="Nakamichi Y."/>
            <person name="Nakamura M."/>
            <person name="Meguro A."/>
            <person name="Negishi M."/>
            <person name="Ohta I."/>
            <person name="Ohta T."/>
            <person name="Okamoto M."/>
            <person name="Ono N."/>
            <person name="Saji S."/>
            <person name="Sakaguchi M."/>
            <person name="Sakai K."/>
            <person name="Shibata M."/>
            <person name="Shimokawa T."/>
            <person name="Song J."/>
            <person name="Takazaki Y."/>
            <person name="Terasawa K."/>
            <person name="Tsugane M."/>
            <person name="Tsuji K."/>
            <person name="Ueda S."/>
            <person name="Waki K."/>
            <person name="Yamagata H."/>
            <person name="Yamamoto M."/>
            <person name="Yamamoto S."/>
            <person name="Yamane H."/>
            <person name="Yoshiki S."/>
            <person name="Yoshihara R."/>
            <person name="Yukawa K."/>
            <person name="Zhong H."/>
            <person name="Yano M."/>
            <person name="Yuan Q."/>
            <person name="Ouyang S."/>
            <person name="Liu J."/>
            <person name="Jones K.M."/>
            <person name="Gansberger K."/>
            <person name="Moffat K."/>
            <person name="Hill J."/>
            <person name="Bera J."/>
            <person name="Fadrosh D."/>
            <person name="Jin S."/>
            <person name="Johri S."/>
            <person name="Kim M."/>
            <person name="Overton L."/>
            <person name="Reardon M."/>
            <person name="Tsitrin T."/>
            <person name="Vuong H."/>
            <person name="Weaver B."/>
            <person name="Ciecko A."/>
            <person name="Tallon L."/>
            <person name="Jackson J."/>
            <person name="Pai G."/>
            <person name="Aken S.V."/>
            <person name="Utterback T."/>
            <person name="Reidmuller S."/>
            <person name="Feldblyum T."/>
            <person name="Hsiao J."/>
            <person name="Zismann V."/>
            <person name="Iobst S."/>
            <person name="de Vazeille A.R."/>
            <person name="Buell C.R."/>
            <person name="Ying K."/>
            <person name="Li Y."/>
            <person name="Lu T."/>
            <person name="Huang Y."/>
            <person name="Zhao Q."/>
            <person name="Feng Q."/>
            <person name="Zhang L."/>
            <person name="Zhu J."/>
            <person name="Weng Q."/>
            <person name="Mu J."/>
            <person name="Lu Y."/>
            <person name="Fan D."/>
            <person name="Liu Y."/>
            <person name="Guan J."/>
            <person name="Zhang Y."/>
            <person name="Yu S."/>
            <person name="Liu X."/>
            <person name="Zhang Y."/>
            <person name="Hong G."/>
            <person name="Han B."/>
            <person name="Choisne N."/>
            <person name="Demange N."/>
            <person name="Orjeda G."/>
            <person name="Samain S."/>
            <person name="Cattolico L."/>
            <person name="Pelletier E."/>
            <person name="Couloux A."/>
            <person name="Segurens B."/>
            <person name="Wincker P."/>
            <person name="D'Hont A."/>
            <person name="Scarpelli C."/>
            <person name="Weissenbach J."/>
            <person name="Salanoubat M."/>
            <person name="Quetier F."/>
            <person name="Yu Y."/>
            <person name="Kim H.R."/>
            <person name="Rambo T."/>
            <person name="Currie J."/>
            <person name="Collura K."/>
            <person name="Luo M."/>
            <person name="Yang T."/>
            <person name="Ammiraju J.S.S."/>
            <person name="Engler F."/>
            <person name="Soderlund C."/>
            <person name="Wing R.A."/>
            <person name="Palmer L.E."/>
            <person name="de la Bastide M."/>
            <person name="Spiegel L."/>
            <person name="Nascimento L."/>
            <person name="Zutavern T."/>
            <person name="O'Shaughnessy A."/>
            <person name="Dike S."/>
            <person name="Dedhia N."/>
            <person name="Preston R."/>
            <person name="Balija V."/>
            <person name="McCombie W.R."/>
            <person name="Chow T."/>
            <person name="Chen H."/>
            <person name="Chung M."/>
            <person name="Chen C."/>
            <person name="Shaw J."/>
            <person name="Wu H."/>
            <person name="Hsiao K."/>
            <person name="Chao Y."/>
            <person name="Chu M."/>
            <person name="Cheng C."/>
            <person name="Hour A."/>
            <person name="Lee P."/>
            <person name="Lin S."/>
            <person name="Lin Y."/>
            <person name="Liou J."/>
            <person name="Liu S."/>
            <person name="Hsing Y."/>
            <person name="Raghuvanshi S."/>
            <person name="Mohanty A."/>
            <person name="Bharti A.K."/>
            <person name="Gaur A."/>
            <person name="Gupta V."/>
            <person name="Kumar D."/>
            <person name="Ravi V."/>
            <person name="Vij S."/>
            <person name="Kapur A."/>
            <person name="Khurana P."/>
            <person name="Khurana P."/>
            <person name="Khurana J.P."/>
            <person name="Tyagi A.K."/>
            <person name="Gaikwad K."/>
            <person name="Singh A."/>
            <person name="Dalal V."/>
            <person name="Srivastava S."/>
            <person name="Dixit A."/>
            <person name="Pal A.K."/>
            <person name="Ghazi I.A."/>
            <person name="Yadav M."/>
            <person name="Pandit A."/>
            <person name="Bhargava A."/>
            <person name="Sureshbabu K."/>
            <person name="Batra K."/>
            <person name="Sharma T.R."/>
            <person name="Mohapatra T."/>
            <person name="Singh N.K."/>
            <person name="Messing J."/>
            <person name="Nelson A.B."/>
            <person name="Fuks G."/>
            <person name="Kavchok S."/>
            <person name="Keizer G."/>
            <person name="Linton E."/>
            <person name="Llaca V."/>
            <person name="Song R."/>
            <person name="Tanyolac B."/>
            <person name="Young S."/>
            <person name="Ho-Il K."/>
            <person name="Hahn J.H."/>
            <person name="Sangsakoo G."/>
            <person name="Vanavichit A."/>
            <person name="de Mattos Luiz.A.T."/>
            <person name="Zimmer P.D."/>
            <person name="Malone G."/>
            <person name="Dellagostin O."/>
            <person name="de Oliveira A.C."/>
            <person name="Bevan M."/>
            <person name="Bancroft I."/>
            <person name="Minx P."/>
            <person name="Cordum H."/>
            <person name="Wilson R."/>
            <person name="Cheng Z."/>
            <person name="Jin W."/>
            <person name="Jiang J."/>
            <person name="Leong S.A."/>
            <person name="Iwama H."/>
            <person name="Gojobori T."/>
            <person name="Itoh T."/>
            <person name="Niimura Y."/>
            <person name="Fujii Y."/>
            <person name="Habara T."/>
            <person name="Sakai H."/>
            <person name="Sato Y."/>
            <person name="Wilson G."/>
            <person name="Kumar K."/>
            <person name="McCouch S."/>
            <person name="Juretic N."/>
            <person name="Hoen D."/>
            <person name="Wright S."/>
            <person name="Bruskiewich R."/>
            <person name="Bureau T."/>
            <person name="Miyao A."/>
            <person name="Hirochika H."/>
            <person name="Nishikawa T."/>
            <person name="Kadowaki K."/>
            <person name="Sugiura M."/>
            <person name="Burr B."/>
            <person name="Sasaki T."/>
        </authorList>
    </citation>
    <scope>NUCLEOTIDE SEQUENCE [LARGE SCALE GENOMIC DNA]</scope>
    <source>
        <strain evidence="3">cv. Nipponbare</strain>
    </source>
</reference>
<name>A0A0P0XSN3_ORYSJ</name>
<evidence type="ECO:0000313" key="3">
    <source>
        <dbReference type="Proteomes" id="UP000059680"/>
    </source>
</evidence>
<evidence type="ECO:0000313" key="2">
    <source>
        <dbReference type="EMBL" id="BAT10147.1"/>
    </source>
</evidence>